<evidence type="ECO:0000256" key="1">
    <source>
        <dbReference type="ARBA" id="ARBA00006888"/>
    </source>
</evidence>
<comment type="similarity">
    <text evidence="1">Belongs to the FAM72 family.</text>
</comment>
<organism evidence="3 4">
    <name type="scientific">Psilocybe cyanescens</name>
    <dbReference type="NCBI Taxonomy" id="93625"/>
    <lineage>
        <taxon>Eukaryota</taxon>
        <taxon>Fungi</taxon>
        <taxon>Dikarya</taxon>
        <taxon>Basidiomycota</taxon>
        <taxon>Agaricomycotina</taxon>
        <taxon>Agaricomycetes</taxon>
        <taxon>Agaricomycetidae</taxon>
        <taxon>Agaricales</taxon>
        <taxon>Agaricineae</taxon>
        <taxon>Strophariaceae</taxon>
        <taxon>Psilocybe</taxon>
    </lineage>
</organism>
<reference evidence="3 4" key="1">
    <citation type="journal article" date="2018" name="Evol. Lett.">
        <title>Horizontal gene cluster transfer increased hallucinogenic mushroom diversity.</title>
        <authorList>
            <person name="Reynolds H.T."/>
            <person name="Vijayakumar V."/>
            <person name="Gluck-Thaler E."/>
            <person name="Korotkin H.B."/>
            <person name="Matheny P.B."/>
            <person name="Slot J.C."/>
        </authorList>
    </citation>
    <scope>NUCLEOTIDE SEQUENCE [LARGE SCALE GENOMIC DNA]</scope>
    <source>
        <strain evidence="3 4">2631</strain>
    </source>
</reference>
<dbReference type="EMBL" id="NHYD01002844">
    <property type="protein sequence ID" value="PPQ84594.1"/>
    <property type="molecule type" value="Genomic_DNA"/>
</dbReference>
<gene>
    <name evidence="3" type="ORF">CVT25_015797</name>
</gene>
<dbReference type="STRING" id="93625.A0A409X1D6"/>
<evidence type="ECO:0000256" key="2">
    <source>
        <dbReference type="SAM" id="MobiDB-lite"/>
    </source>
</evidence>
<accession>A0A409X1D6</accession>
<sequence length="364" mass="40024">MPDSPPDFSQHAYLPNQLHLFPQNPYPPYSNPVPIAHKVWILDCKSCHNFLTNRGMKAVLLLRPNVSLFSSDAQPTGCSPYSSNTDALRPVSSHKPNSSSVPSRTCECLTQSLCCHTCGSTVGYMIVVPCTRCTYSIGATNRATNGHRFVFHSNEVVGMERHYVQGEPGVVPFDPPMFIPPPPPAMPTPHHVSYPSPPFSPSPYYGHSSSHPRAASPPVFRSDYLPTPPLEFATPAYANSNSRHQSPELDATPDYSRFYLPPANLRSLPPIVPVSTHYYPLSPRSPSDDFDSFASGSPPPLASPTFFPADHKEPPLQPPPSLKAGDVIFWHHLSRSGEIPGVSDDERARHPVAAKASREIFFNR</sequence>
<feature type="region of interest" description="Disordered" evidence="2">
    <location>
        <begin position="231"/>
        <end position="255"/>
    </location>
</feature>
<evidence type="ECO:0000313" key="3">
    <source>
        <dbReference type="EMBL" id="PPQ84594.1"/>
    </source>
</evidence>
<comment type="caution">
    <text evidence="3">The sequence shown here is derived from an EMBL/GenBank/DDBJ whole genome shotgun (WGS) entry which is preliminary data.</text>
</comment>
<dbReference type="PANTHER" id="PTHR31841">
    <property type="entry name" value="PROTEIN FAM72A-RELATED"/>
    <property type="match status" value="1"/>
</dbReference>
<dbReference type="Pfam" id="PF14976">
    <property type="entry name" value="YPEH2ZP"/>
    <property type="match status" value="1"/>
</dbReference>
<dbReference type="InterPro" id="IPR026768">
    <property type="entry name" value="YPEH2ZP"/>
</dbReference>
<keyword evidence="4" id="KW-1185">Reference proteome</keyword>
<proteinExistence type="inferred from homology"/>
<evidence type="ECO:0000313" key="4">
    <source>
        <dbReference type="Proteomes" id="UP000283269"/>
    </source>
</evidence>
<protein>
    <submittedName>
        <fullName evidence="3">Uncharacterized protein</fullName>
    </submittedName>
</protein>
<name>A0A409X1D6_PSICY</name>
<dbReference type="PANTHER" id="PTHR31841:SF1">
    <property type="entry name" value="PROTEIN FAM72A-RELATED"/>
    <property type="match status" value="1"/>
</dbReference>
<dbReference type="InParanoid" id="A0A409X1D6"/>
<dbReference type="Proteomes" id="UP000283269">
    <property type="component" value="Unassembled WGS sequence"/>
</dbReference>
<dbReference type="GO" id="GO:0005829">
    <property type="term" value="C:cytosol"/>
    <property type="evidence" value="ECO:0007669"/>
    <property type="project" value="TreeGrafter"/>
</dbReference>
<dbReference type="OrthoDB" id="2526683at2759"/>
<dbReference type="AlphaFoldDB" id="A0A409X1D6"/>